<feature type="disulfide bond" evidence="9">
    <location>
        <begin position="90"/>
        <end position="123"/>
    </location>
</feature>
<keyword evidence="7 9" id="KW-1015">Disulfide bond</keyword>
<feature type="disulfide bond" evidence="9">
    <location>
        <begin position="67"/>
        <end position="107"/>
    </location>
</feature>
<dbReference type="Proteomes" id="UP000800094">
    <property type="component" value="Unassembled WGS sequence"/>
</dbReference>
<evidence type="ECO:0000259" key="11">
    <source>
        <dbReference type="PROSITE" id="PS52012"/>
    </source>
</evidence>
<evidence type="ECO:0000256" key="5">
    <source>
        <dbReference type="ARBA" id="ARBA00022622"/>
    </source>
</evidence>
<evidence type="ECO:0000313" key="12">
    <source>
        <dbReference type="EMBL" id="KAF2245954.1"/>
    </source>
</evidence>
<dbReference type="GO" id="GO:0005576">
    <property type="term" value="C:extracellular region"/>
    <property type="evidence" value="ECO:0007669"/>
    <property type="project" value="UniProtKB-SubCell"/>
</dbReference>
<keyword evidence="9" id="KW-0349">Heme</keyword>
<evidence type="ECO:0000256" key="8">
    <source>
        <dbReference type="ARBA" id="ARBA00023288"/>
    </source>
</evidence>
<evidence type="ECO:0000256" key="9">
    <source>
        <dbReference type="PROSITE-ProRule" id="PRU01356"/>
    </source>
</evidence>
<evidence type="ECO:0000256" key="10">
    <source>
        <dbReference type="SAM" id="MobiDB-lite"/>
    </source>
</evidence>
<protein>
    <recommendedName>
        <fullName evidence="11">CFEM domain-containing protein</fullName>
    </recommendedName>
</protein>
<evidence type="ECO:0000256" key="7">
    <source>
        <dbReference type="ARBA" id="ARBA00023157"/>
    </source>
</evidence>
<feature type="domain" description="CFEM" evidence="11">
    <location>
        <begin position="39"/>
        <end position="150"/>
    </location>
</feature>
<dbReference type="Pfam" id="PF05730">
    <property type="entry name" value="CFEM"/>
    <property type="match status" value="1"/>
</dbReference>
<comment type="subcellular location">
    <subcellularLocation>
        <location evidence="1">Membrane</location>
        <topology evidence="1">Lipid-anchor</topology>
        <topology evidence="1">GPI-anchor</topology>
    </subcellularLocation>
    <subcellularLocation>
        <location evidence="2">Secreted</location>
    </subcellularLocation>
</comment>
<dbReference type="EMBL" id="ML987199">
    <property type="protein sequence ID" value="KAF2245954.1"/>
    <property type="molecule type" value="Genomic_DNA"/>
</dbReference>
<feature type="binding site" description="axial binding residue" evidence="9">
    <location>
        <position position="85"/>
    </location>
    <ligand>
        <name>heme</name>
        <dbReference type="ChEBI" id="CHEBI:30413"/>
    </ligand>
    <ligandPart>
        <name>Fe</name>
        <dbReference type="ChEBI" id="CHEBI:18248"/>
    </ligandPart>
</feature>
<accession>A0A6A6I5Y6</accession>
<name>A0A6A6I5Y6_9PLEO</name>
<dbReference type="PROSITE" id="PS52012">
    <property type="entry name" value="CFEM"/>
    <property type="match status" value="1"/>
</dbReference>
<keyword evidence="8" id="KW-0449">Lipoprotein</keyword>
<dbReference type="InterPro" id="IPR008427">
    <property type="entry name" value="Extracellular_membr_CFEM_dom"/>
</dbReference>
<feature type="region of interest" description="Disordered" evidence="10">
    <location>
        <begin position="169"/>
        <end position="193"/>
    </location>
</feature>
<keyword evidence="13" id="KW-1185">Reference proteome</keyword>
<feature type="compositionally biased region" description="Low complexity" evidence="10">
    <location>
        <begin position="180"/>
        <end position="190"/>
    </location>
</feature>
<gene>
    <name evidence="12" type="ORF">BU26DRAFT_607247</name>
</gene>
<dbReference type="GO" id="GO:0046872">
    <property type="term" value="F:metal ion binding"/>
    <property type="evidence" value="ECO:0007669"/>
    <property type="project" value="UniProtKB-UniRule"/>
</dbReference>
<dbReference type="AlphaFoldDB" id="A0A6A6I5Y6"/>
<keyword evidence="5" id="KW-0336">GPI-anchor</keyword>
<evidence type="ECO:0000313" key="13">
    <source>
        <dbReference type="Proteomes" id="UP000800094"/>
    </source>
</evidence>
<evidence type="ECO:0000256" key="2">
    <source>
        <dbReference type="ARBA" id="ARBA00004613"/>
    </source>
</evidence>
<feature type="disulfide bond" evidence="9">
    <location>
        <begin position="71"/>
        <end position="102"/>
    </location>
</feature>
<sequence>MAAKVSVSMMARLRLLIPLDRRWMKIFKTPSSMRRSSFYTVLALLSFTLEQTIAQRPEESIGRLPVCAQACIATAFATCDCGILDFTCACSCDVFQPFSQSCTNTSCADSYLQPVLDAVDGSCQTFTSSAVAQQKSTSSTSSSLHTTTRTLSDLTLTTYSSAAEATLTQLEPSSGPDVAGPTEGPTETGTNMDFSTAVKDDTVVETPTAPEFYPYPTTTPYYTYSYCYPGNNGTARGWNATAICTGVYTGPLYTGNGATRREGECSWIMSVLLFIAGVGFL</sequence>
<keyword evidence="5" id="KW-0472">Membrane</keyword>
<dbReference type="GO" id="GO:0098552">
    <property type="term" value="C:side of membrane"/>
    <property type="evidence" value="ECO:0007669"/>
    <property type="project" value="UniProtKB-KW"/>
</dbReference>
<evidence type="ECO:0000256" key="3">
    <source>
        <dbReference type="ARBA" id="ARBA00010031"/>
    </source>
</evidence>
<keyword evidence="5" id="KW-0325">Glycoprotein</keyword>
<keyword evidence="9" id="KW-0479">Metal-binding</keyword>
<dbReference type="OrthoDB" id="3798994at2759"/>
<evidence type="ECO:0000256" key="4">
    <source>
        <dbReference type="ARBA" id="ARBA00022525"/>
    </source>
</evidence>
<keyword evidence="9" id="KW-0408">Iron</keyword>
<proteinExistence type="inferred from homology"/>
<keyword evidence="6" id="KW-0732">Signal</keyword>
<dbReference type="RefSeq" id="XP_033680958.1">
    <property type="nucleotide sequence ID" value="XM_033835739.1"/>
</dbReference>
<comment type="similarity">
    <text evidence="3">Belongs to the RBT5 family.</text>
</comment>
<evidence type="ECO:0000256" key="6">
    <source>
        <dbReference type="ARBA" id="ARBA00022729"/>
    </source>
</evidence>
<organism evidence="12 13">
    <name type="scientific">Trematosphaeria pertusa</name>
    <dbReference type="NCBI Taxonomy" id="390896"/>
    <lineage>
        <taxon>Eukaryota</taxon>
        <taxon>Fungi</taxon>
        <taxon>Dikarya</taxon>
        <taxon>Ascomycota</taxon>
        <taxon>Pezizomycotina</taxon>
        <taxon>Dothideomycetes</taxon>
        <taxon>Pleosporomycetidae</taxon>
        <taxon>Pleosporales</taxon>
        <taxon>Massarineae</taxon>
        <taxon>Trematosphaeriaceae</taxon>
        <taxon>Trematosphaeria</taxon>
    </lineage>
</organism>
<dbReference type="GeneID" id="54589069"/>
<keyword evidence="4" id="KW-0964">Secreted</keyword>
<reference evidence="12" key="1">
    <citation type="journal article" date="2020" name="Stud. Mycol.">
        <title>101 Dothideomycetes genomes: a test case for predicting lifestyles and emergence of pathogens.</title>
        <authorList>
            <person name="Haridas S."/>
            <person name="Albert R."/>
            <person name="Binder M."/>
            <person name="Bloem J."/>
            <person name="Labutti K."/>
            <person name="Salamov A."/>
            <person name="Andreopoulos B."/>
            <person name="Baker S."/>
            <person name="Barry K."/>
            <person name="Bills G."/>
            <person name="Bluhm B."/>
            <person name="Cannon C."/>
            <person name="Castanera R."/>
            <person name="Culley D."/>
            <person name="Daum C."/>
            <person name="Ezra D."/>
            <person name="Gonzalez J."/>
            <person name="Henrissat B."/>
            <person name="Kuo A."/>
            <person name="Liang C."/>
            <person name="Lipzen A."/>
            <person name="Lutzoni F."/>
            <person name="Magnuson J."/>
            <person name="Mondo S."/>
            <person name="Nolan M."/>
            <person name="Ohm R."/>
            <person name="Pangilinan J."/>
            <person name="Park H.-J."/>
            <person name="Ramirez L."/>
            <person name="Alfaro M."/>
            <person name="Sun H."/>
            <person name="Tritt A."/>
            <person name="Yoshinaga Y."/>
            <person name="Zwiers L.-H."/>
            <person name="Turgeon B."/>
            <person name="Goodwin S."/>
            <person name="Spatafora J."/>
            <person name="Crous P."/>
            <person name="Grigoriev I."/>
        </authorList>
    </citation>
    <scope>NUCLEOTIDE SEQUENCE</scope>
    <source>
        <strain evidence="12">CBS 122368</strain>
    </source>
</reference>
<feature type="disulfide bond" evidence="9">
    <location>
        <begin position="81"/>
        <end position="88"/>
    </location>
</feature>
<evidence type="ECO:0000256" key="1">
    <source>
        <dbReference type="ARBA" id="ARBA00004589"/>
    </source>
</evidence>